<organism evidence="1">
    <name type="scientific">Anguilla anguilla</name>
    <name type="common">European freshwater eel</name>
    <name type="synonym">Muraena anguilla</name>
    <dbReference type="NCBI Taxonomy" id="7936"/>
    <lineage>
        <taxon>Eukaryota</taxon>
        <taxon>Metazoa</taxon>
        <taxon>Chordata</taxon>
        <taxon>Craniata</taxon>
        <taxon>Vertebrata</taxon>
        <taxon>Euteleostomi</taxon>
        <taxon>Actinopterygii</taxon>
        <taxon>Neopterygii</taxon>
        <taxon>Teleostei</taxon>
        <taxon>Anguilliformes</taxon>
        <taxon>Anguillidae</taxon>
        <taxon>Anguilla</taxon>
    </lineage>
</organism>
<proteinExistence type="predicted"/>
<evidence type="ECO:0000313" key="1">
    <source>
        <dbReference type="EMBL" id="JAH82568.1"/>
    </source>
</evidence>
<dbReference type="EMBL" id="GBXM01026009">
    <property type="protein sequence ID" value="JAH82568.1"/>
    <property type="molecule type" value="Transcribed_RNA"/>
</dbReference>
<reference evidence="1" key="2">
    <citation type="journal article" date="2015" name="Fish Shellfish Immunol.">
        <title>Early steps in the European eel (Anguilla anguilla)-Vibrio vulnificus interaction in the gills: Role of the RtxA13 toxin.</title>
        <authorList>
            <person name="Callol A."/>
            <person name="Pajuelo D."/>
            <person name="Ebbesson L."/>
            <person name="Teles M."/>
            <person name="MacKenzie S."/>
            <person name="Amaro C."/>
        </authorList>
    </citation>
    <scope>NUCLEOTIDE SEQUENCE</scope>
</reference>
<reference evidence="1" key="1">
    <citation type="submission" date="2014-11" db="EMBL/GenBank/DDBJ databases">
        <authorList>
            <person name="Amaro Gonzalez C."/>
        </authorList>
    </citation>
    <scope>NUCLEOTIDE SEQUENCE</scope>
</reference>
<dbReference type="AlphaFoldDB" id="A0A0E9VZA2"/>
<accession>A0A0E9VZA2</accession>
<protein>
    <submittedName>
        <fullName evidence="1">Uncharacterized protein</fullName>
    </submittedName>
</protein>
<name>A0A0E9VZA2_ANGAN</name>
<sequence length="68" mass="7868">MGEEVNFKPFVDKLYAYDQMYNYEKRLQTSSIGLFWKTANALLNRWQRLGLSTAPARMSQTWSAASSV</sequence>